<feature type="compositionally biased region" description="Polar residues" evidence="1">
    <location>
        <begin position="232"/>
        <end position="241"/>
    </location>
</feature>
<name>A0A6J2YI82_SITOR</name>
<protein>
    <submittedName>
        <fullName evidence="3">Uncharacterized protein LOC115887662 isoform X1</fullName>
    </submittedName>
</protein>
<feature type="compositionally biased region" description="Polar residues" evidence="1">
    <location>
        <begin position="203"/>
        <end position="219"/>
    </location>
</feature>
<gene>
    <name evidence="3" type="primary">LOC115887662</name>
</gene>
<reference evidence="3" key="1">
    <citation type="submission" date="2025-08" db="UniProtKB">
        <authorList>
            <consortium name="RefSeq"/>
        </authorList>
    </citation>
    <scope>IDENTIFICATION</scope>
    <source>
        <tissue evidence="3">Gonads</tissue>
    </source>
</reference>
<dbReference type="GeneID" id="115887662"/>
<dbReference type="OrthoDB" id="8056705at2759"/>
<evidence type="ECO:0000313" key="3">
    <source>
        <dbReference type="RefSeq" id="XP_030762986.1"/>
    </source>
</evidence>
<dbReference type="KEGG" id="soy:115887662"/>
<keyword evidence="2" id="KW-1185">Reference proteome</keyword>
<dbReference type="InParanoid" id="A0A6J2YI82"/>
<evidence type="ECO:0000313" key="2">
    <source>
        <dbReference type="Proteomes" id="UP000504635"/>
    </source>
</evidence>
<accession>A0A6J2YI82</accession>
<organism evidence="2 3">
    <name type="scientific">Sitophilus oryzae</name>
    <name type="common">Rice weevil</name>
    <name type="synonym">Curculio oryzae</name>
    <dbReference type="NCBI Taxonomy" id="7048"/>
    <lineage>
        <taxon>Eukaryota</taxon>
        <taxon>Metazoa</taxon>
        <taxon>Ecdysozoa</taxon>
        <taxon>Arthropoda</taxon>
        <taxon>Hexapoda</taxon>
        <taxon>Insecta</taxon>
        <taxon>Pterygota</taxon>
        <taxon>Neoptera</taxon>
        <taxon>Endopterygota</taxon>
        <taxon>Coleoptera</taxon>
        <taxon>Polyphaga</taxon>
        <taxon>Cucujiformia</taxon>
        <taxon>Curculionidae</taxon>
        <taxon>Dryophthorinae</taxon>
        <taxon>Sitophilus</taxon>
    </lineage>
</organism>
<dbReference type="Proteomes" id="UP000504635">
    <property type="component" value="Unplaced"/>
</dbReference>
<sequence length="311" mass="34505">MEQNKEFAARKFIGIHGRESTNTEWEALTKMANSVPGGSKRIKSSGKQLVKFATFKCMFFLDFMYLQVWRDLRSKASIHYSQLKKELRKTGKLELTVKPLTKLEERILNIIGMQYVEGSSNCADSLAEEEDLQIRLENYDESVLDLPPTVVTLQPTKTDDLPPDSLDLVTLAPVVLPTASQDVVTDTEKTINTTSIEVAPKSKNPTKSPTASTSLLNSSEHVRKSRKRVASACNSGTPSKSRLSVQLGEARDIFAAIADRTADALSVLAESSRLQAEASLRHARNEEKMIAILERFAGVAERAISYLETKE</sequence>
<dbReference type="RefSeq" id="XP_030762986.1">
    <property type="nucleotide sequence ID" value="XM_030907126.1"/>
</dbReference>
<feature type="region of interest" description="Disordered" evidence="1">
    <location>
        <begin position="198"/>
        <end position="241"/>
    </location>
</feature>
<dbReference type="AlphaFoldDB" id="A0A6J2YI82"/>
<evidence type="ECO:0000256" key="1">
    <source>
        <dbReference type="SAM" id="MobiDB-lite"/>
    </source>
</evidence>
<proteinExistence type="predicted"/>